<dbReference type="Pfam" id="PF07976">
    <property type="entry name" value="Phe_hydrox_dim"/>
    <property type="match status" value="1"/>
</dbReference>
<dbReference type="InterPro" id="IPR036188">
    <property type="entry name" value="FAD/NAD-bd_sf"/>
</dbReference>
<dbReference type="PANTHER" id="PTHR43004">
    <property type="entry name" value="TRK SYSTEM POTASSIUM UPTAKE PROTEIN"/>
    <property type="match status" value="1"/>
</dbReference>
<protein>
    <submittedName>
        <fullName evidence="7">Thioredoxin-like protein</fullName>
    </submittedName>
</protein>
<evidence type="ECO:0000259" key="5">
    <source>
        <dbReference type="Pfam" id="PF01494"/>
    </source>
</evidence>
<sequence length="479" mass="53571">MSNAHANRTRLVNARLSPSSHRSADLLQSQYVWWQQAPDVNAPSARYPFEVTLYQGAIEYIFVLSMKAHGVVVERSIVPTSLELSESKEELKDPNAPDAGDLEIVHAKFVLGADGAHSWVHKMLGIMLDGEQMGYIWGVVEMVHDTDFPDMRSKSVVHSHNGSHMVDLHEGDLPDHGPEQVAKKSFAPHRIDKPEGHFDWWTLHIIGQRRKFIAGDACHTHSPEGGQGMIASMNDTHNLAWRLTHVLCGWTDISEDLQARASEESHNGVTHEEAFQTFSLFTSGIGVRYKPSPITAYHYQSVASKLIMGEHRVIPHNFIRVADARPYNIRDLAPSDARFKVLVFAGNTPDKAQAARGQALADEMAQPDSFLARFGKGDSAKMYVWSISAAKKQDVNYIDLPPLFRPHCSHVLLDDTDMYARGGYDAYSVDKQEGVIVIVRPNDHVDMVARFERIKDVDAYFACSMTLTWTREGLTCNCG</sequence>
<dbReference type="PANTHER" id="PTHR43004:SF20">
    <property type="entry name" value="2-MONOOXYGENASE, PUTATIVE (AFU_ORTHOLOGUE AFUA_1G13660)-RELATED"/>
    <property type="match status" value="1"/>
</dbReference>
<dbReference type="Gene3D" id="3.30.9.10">
    <property type="entry name" value="D-Amino Acid Oxidase, subunit A, domain 2"/>
    <property type="match status" value="1"/>
</dbReference>
<dbReference type="InterPro" id="IPR050641">
    <property type="entry name" value="RIFMO-like"/>
</dbReference>
<dbReference type="AlphaFoldDB" id="A0A4V2K884"/>
<dbReference type="SUPFAM" id="SSF54373">
    <property type="entry name" value="FAD-linked reductases, C-terminal domain"/>
    <property type="match status" value="1"/>
</dbReference>
<dbReference type="InterPro" id="IPR012941">
    <property type="entry name" value="Phe_hydrox_C_dim_dom"/>
</dbReference>
<evidence type="ECO:0000259" key="6">
    <source>
        <dbReference type="Pfam" id="PF07976"/>
    </source>
</evidence>
<feature type="domain" description="Phenol hydroxylase-like C-terminal dimerisation" evidence="6">
    <location>
        <begin position="287"/>
        <end position="465"/>
    </location>
</feature>
<feature type="domain" description="FAD-binding" evidence="5">
    <location>
        <begin position="210"/>
        <end position="252"/>
    </location>
</feature>
<feature type="domain" description="FAD-binding" evidence="5">
    <location>
        <begin position="97"/>
        <end position="158"/>
    </location>
</feature>
<dbReference type="InterPro" id="IPR038220">
    <property type="entry name" value="PHOX_C_sf"/>
</dbReference>
<evidence type="ECO:0000313" key="7">
    <source>
        <dbReference type="EMBL" id="TBU58958.1"/>
    </source>
</evidence>
<evidence type="ECO:0000256" key="3">
    <source>
        <dbReference type="ARBA" id="ARBA00022827"/>
    </source>
</evidence>
<dbReference type="Proteomes" id="UP000292082">
    <property type="component" value="Unassembled WGS sequence"/>
</dbReference>
<comment type="similarity">
    <text evidence="1">Belongs to the PheA/TfdB FAD monooxygenase family.</text>
</comment>
<dbReference type="GO" id="GO:0071949">
    <property type="term" value="F:FAD binding"/>
    <property type="evidence" value="ECO:0007669"/>
    <property type="project" value="InterPro"/>
</dbReference>
<keyword evidence="8" id="KW-1185">Reference proteome</keyword>
<dbReference type="InterPro" id="IPR036249">
    <property type="entry name" value="Thioredoxin-like_sf"/>
</dbReference>
<dbReference type="EMBL" id="ML145119">
    <property type="protein sequence ID" value="TBU58958.1"/>
    <property type="molecule type" value="Genomic_DNA"/>
</dbReference>
<dbReference type="Gene3D" id="3.50.50.60">
    <property type="entry name" value="FAD/NAD(P)-binding domain"/>
    <property type="match status" value="1"/>
</dbReference>
<reference evidence="7 8" key="1">
    <citation type="submission" date="2019-01" db="EMBL/GenBank/DDBJ databases">
        <title>Draft genome sequences of three monokaryotic isolates of the white-rot basidiomycete fungus Dichomitus squalens.</title>
        <authorList>
            <consortium name="DOE Joint Genome Institute"/>
            <person name="Lopez S.C."/>
            <person name="Andreopoulos B."/>
            <person name="Pangilinan J."/>
            <person name="Lipzen A."/>
            <person name="Riley R."/>
            <person name="Ahrendt S."/>
            <person name="Ng V."/>
            <person name="Barry K."/>
            <person name="Daum C."/>
            <person name="Grigoriev I.V."/>
            <person name="Hilden K.S."/>
            <person name="Makela M.R."/>
            <person name="de Vries R.P."/>
        </authorList>
    </citation>
    <scope>NUCLEOTIDE SEQUENCE [LARGE SCALE GENOMIC DNA]</scope>
    <source>
        <strain evidence="7 8">CBS 464.89</strain>
    </source>
</reference>
<evidence type="ECO:0000256" key="2">
    <source>
        <dbReference type="ARBA" id="ARBA00022630"/>
    </source>
</evidence>
<dbReference type="CDD" id="cd02979">
    <property type="entry name" value="PHOX_C"/>
    <property type="match status" value="1"/>
</dbReference>
<dbReference type="Gene3D" id="3.40.30.20">
    <property type="match status" value="1"/>
</dbReference>
<proteinExistence type="inferred from homology"/>
<keyword evidence="2" id="KW-0285">Flavoprotein</keyword>
<evidence type="ECO:0000256" key="4">
    <source>
        <dbReference type="ARBA" id="ARBA00023002"/>
    </source>
</evidence>
<dbReference type="SUPFAM" id="SSF52833">
    <property type="entry name" value="Thioredoxin-like"/>
    <property type="match status" value="1"/>
</dbReference>
<organism evidence="7 8">
    <name type="scientific">Dichomitus squalens</name>
    <dbReference type="NCBI Taxonomy" id="114155"/>
    <lineage>
        <taxon>Eukaryota</taxon>
        <taxon>Fungi</taxon>
        <taxon>Dikarya</taxon>
        <taxon>Basidiomycota</taxon>
        <taxon>Agaricomycotina</taxon>
        <taxon>Agaricomycetes</taxon>
        <taxon>Polyporales</taxon>
        <taxon>Polyporaceae</taxon>
        <taxon>Dichomitus</taxon>
    </lineage>
</organism>
<dbReference type="InterPro" id="IPR002938">
    <property type="entry name" value="FAD-bd"/>
</dbReference>
<gene>
    <name evidence="7" type="ORF">BD310DRAFT_948375</name>
</gene>
<dbReference type="SUPFAM" id="SSF51905">
    <property type="entry name" value="FAD/NAD(P)-binding domain"/>
    <property type="match status" value="1"/>
</dbReference>
<evidence type="ECO:0000313" key="8">
    <source>
        <dbReference type="Proteomes" id="UP000292082"/>
    </source>
</evidence>
<accession>A0A4V2K884</accession>
<dbReference type="GO" id="GO:0016709">
    <property type="term" value="F:oxidoreductase activity, acting on paired donors, with incorporation or reduction of molecular oxygen, NAD(P)H as one donor, and incorporation of one atom of oxygen"/>
    <property type="evidence" value="ECO:0007669"/>
    <property type="project" value="UniProtKB-ARBA"/>
</dbReference>
<name>A0A4V2K884_9APHY</name>
<keyword evidence="4" id="KW-0560">Oxidoreductase</keyword>
<dbReference type="Pfam" id="PF01494">
    <property type="entry name" value="FAD_binding_3"/>
    <property type="match status" value="2"/>
</dbReference>
<keyword evidence="3" id="KW-0274">FAD</keyword>
<evidence type="ECO:0000256" key="1">
    <source>
        <dbReference type="ARBA" id="ARBA00007801"/>
    </source>
</evidence>